<dbReference type="InterPro" id="IPR025886">
    <property type="entry name" value="PP2-like"/>
</dbReference>
<proteinExistence type="predicted"/>
<dbReference type="InterPro" id="IPR052147">
    <property type="entry name" value="PP2-like/Lectin"/>
</dbReference>
<name>A0ABC8V1D5_9AQUA</name>
<dbReference type="PANTHER" id="PTHR48478:SF1">
    <property type="entry name" value="LECTIN-LIKE"/>
    <property type="match status" value="1"/>
</dbReference>
<protein>
    <submittedName>
        <fullName evidence="2">Uncharacterized protein</fullName>
    </submittedName>
</protein>
<dbReference type="PANTHER" id="PTHR48478">
    <property type="entry name" value="LECTIN-LIKE"/>
    <property type="match status" value="1"/>
</dbReference>
<dbReference type="Pfam" id="PF14299">
    <property type="entry name" value="PP2"/>
    <property type="match status" value="1"/>
</dbReference>
<reference evidence="2 3" key="1">
    <citation type="submission" date="2024-02" db="EMBL/GenBank/DDBJ databases">
        <authorList>
            <person name="Vignale AGUSTIN F."/>
            <person name="Sosa J E."/>
            <person name="Modenutti C."/>
        </authorList>
    </citation>
    <scope>NUCLEOTIDE SEQUENCE [LARGE SCALE GENOMIC DNA]</scope>
</reference>
<comment type="caution">
    <text evidence="2">The sequence shown here is derived from an EMBL/GenBank/DDBJ whole genome shotgun (WGS) entry which is preliminary data.</text>
</comment>
<evidence type="ECO:0000256" key="1">
    <source>
        <dbReference type="SAM" id="MobiDB-lite"/>
    </source>
</evidence>
<dbReference type="Proteomes" id="UP001642360">
    <property type="component" value="Unassembled WGS sequence"/>
</dbReference>
<dbReference type="EMBL" id="CAUOFW020009835">
    <property type="protein sequence ID" value="CAK9187151.1"/>
    <property type="molecule type" value="Genomic_DNA"/>
</dbReference>
<feature type="region of interest" description="Disordered" evidence="1">
    <location>
        <begin position="1"/>
        <end position="33"/>
    </location>
</feature>
<accession>A0ABC8V1D5</accession>
<organism evidence="2 3">
    <name type="scientific">Ilex paraguariensis</name>
    <name type="common">yerba mate</name>
    <dbReference type="NCBI Taxonomy" id="185542"/>
    <lineage>
        <taxon>Eukaryota</taxon>
        <taxon>Viridiplantae</taxon>
        <taxon>Streptophyta</taxon>
        <taxon>Embryophyta</taxon>
        <taxon>Tracheophyta</taxon>
        <taxon>Spermatophyta</taxon>
        <taxon>Magnoliopsida</taxon>
        <taxon>eudicotyledons</taxon>
        <taxon>Gunneridae</taxon>
        <taxon>Pentapetalae</taxon>
        <taxon>asterids</taxon>
        <taxon>campanulids</taxon>
        <taxon>Aquifoliales</taxon>
        <taxon>Aquifoliaceae</taxon>
        <taxon>Ilex</taxon>
    </lineage>
</organism>
<dbReference type="AlphaFoldDB" id="A0ABC8V1D5"/>
<evidence type="ECO:0000313" key="3">
    <source>
        <dbReference type="Proteomes" id="UP001642360"/>
    </source>
</evidence>
<keyword evidence="3" id="KW-1185">Reference proteome</keyword>
<sequence length="241" mass="27850">MGAGLSQDKANATQSDKEQRESSEIPVINADTTEKRSEVKLPHRYEAILKDADSPIDSSSTEKLYEQLYAGVFLNKKRKKYWVERKSTYNSFMLFARDLSITWADDNRFWHWPYLPETNNVLIDVAELLNVSWLEIHGKFETTKLSPGVTYEVVFVVMLRDPAYGWQVPVNLRLILPDGSRQEHKENMMEKTRGRWIEIPAGEFTTLPEKDGEVEFSLYDYDGGVWKRGLVIKGVAIRPKD</sequence>
<evidence type="ECO:0000313" key="2">
    <source>
        <dbReference type="EMBL" id="CAK9187151.1"/>
    </source>
</evidence>
<gene>
    <name evidence="2" type="ORF">ILEXP_LOCUS57658</name>
</gene>